<dbReference type="AlphaFoldDB" id="A0A1Y3QSW9"/>
<proteinExistence type="predicted"/>
<protein>
    <submittedName>
        <fullName evidence="2">Uncharacterized protein</fullName>
    </submittedName>
</protein>
<keyword evidence="1" id="KW-1133">Transmembrane helix</keyword>
<evidence type="ECO:0000313" key="2">
    <source>
        <dbReference type="EMBL" id="OUN02754.1"/>
    </source>
</evidence>
<name>A0A1Y3QSW9_9BACT</name>
<evidence type="ECO:0000313" key="3">
    <source>
        <dbReference type="Proteomes" id="UP000195772"/>
    </source>
</evidence>
<keyword evidence="1" id="KW-0812">Transmembrane</keyword>
<dbReference type="EMBL" id="NFHB01000006">
    <property type="protein sequence ID" value="OUN02754.1"/>
    <property type="molecule type" value="Genomic_DNA"/>
</dbReference>
<sequence>MLHRRKIASANHVYILILCITEKHLFGKLQKSKRSHNIVLKNNYTFFMLKNPTYRRRNRNFSPFIRIIITVINLAVPIYICEFVFDALNQ</sequence>
<keyword evidence="1" id="KW-0472">Membrane</keyword>
<reference evidence="3" key="1">
    <citation type="submission" date="2017-04" db="EMBL/GenBank/DDBJ databases">
        <title>Function of individual gut microbiota members based on whole genome sequencing of pure cultures obtained from chicken caecum.</title>
        <authorList>
            <person name="Medvecky M."/>
            <person name="Cejkova D."/>
            <person name="Polansky O."/>
            <person name="Karasova D."/>
            <person name="Kubasova T."/>
            <person name="Cizek A."/>
            <person name="Rychlik I."/>
        </authorList>
    </citation>
    <scope>NUCLEOTIDE SEQUENCE [LARGE SCALE GENOMIC DNA]</scope>
    <source>
        <strain evidence="3">An90</strain>
    </source>
</reference>
<evidence type="ECO:0000256" key="1">
    <source>
        <dbReference type="SAM" id="Phobius"/>
    </source>
</evidence>
<accession>A0A1Y3QSW9</accession>
<feature type="transmembrane region" description="Helical" evidence="1">
    <location>
        <begin position="64"/>
        <end position="85"/>
    </location>
</feature>
<dbReference type="Proteomes" id="UP000195772">
    <property type="component" value="Unassembled WGS sequence"/>
</dbReference>
<gene>
    <name evidence="2" type="ORF">B5G41_09445</name>
</gene>
<comment type="caution">
    <text evidence="2">The sequence shown here is derived from an EMBL/GenBank/DDBJ whole genome shotgun (WGS) entry which is preliminary data.</text>
</comment>
<organism evidence="2 3">
    <name type="scientific">Alistipes onderdonkii</name>
    <dbReference type="NCBI Taxonomy" id="328813"/>
    <lineage>
        <taxon>Bacteria</taxon>
        <taxon>Pseudomonadati</taxon>
        <taxon>Bacteroidota</taxon>
        <taxon>Bacteroidia</taxon>
        <taxon>Bacteroidales</taxon>
        <taxon>Rikenellaceae</taxon>
        <taxon>Alistipes</taxon>
    </lineage>
</organism>